<dbReference type="EMBL" id="GBRH01193970">
    <property type="protein sequence ID" value="JAE03926.1"/>
    <property type="molecule type" value="Transcribed_RNA"/>
</dbReference>
<evidence type="ECO:0000313" key="1">
    <source>
        <dbReference type="EMBL" id="JAE03926.1"/>
    </source>
</evidence>
<reference evidence="1" key="1">
    <citation type="submission" date="2014-09" db="EMBL/GenBank/DDBJ databases">
        <authorList>
            <person name="Magalhaes I.L.F."/>
            <person name="Oliveira U."/>
            <person name="Santos F.R."/>
            <person name="Vidigal T.H.D.A."/>
            <person name="Brescovit A.D."/>
            <person name="Santos A.J."/>
        </authorList>
    </citation>
    <scope>NUCLEOTIDE SEQUENCE</scope>
    <source>
        <tissue evidence="1">Shoot tissue taken approximately 20 cm above the soil surface</tissue>
    </source>
</reference>
<organism evidence="1">
    <name type="scientific">Arundo donax</name>
    <name type="common">Giant reed</name>
    <name type="synonym">Donax arundinaceus</name>
    <dbReference type="NCBI Taxonomy" id="35708"/>
    <lineage>
        <taxon>Eukaryota</taxon>
        <taxon>Viridiplantae</taxon>
        <taxon>Streptophyta</taxon>
        <taxon>Embryophyta</taxon>
        <taxon>Tracheophyta</taxon>
        <taxon>Spermatophyta</taxon>
        <taxon>Magnoliopsida</taxon>
        <taxon>Liliopsida</taxon>
        <taxon>Poales</taxon>
        <taxon>Poaceae</taxon>
        <taxon>PACMAD clade</taxon>
        <taxon>Arundinoideae</taxon>
        <taxon>Arundineae</taxon>
        <taxon>Arundo</taxon>
    </lineage>
</organism>
<accession>A0A0A9F1A2</accession>
<name>A0A0A9F1A2_ARUDO</name>
<protein>
    <submittedName>
        <fullName evidence="1">Cl31817_1</fullName>
    </submittedName>
</protein>
<reference evidence="1" key="2">
    <citation type="journal article" date="2015" name="Data Brief">
        <title>Shoot transcriptome of the giant reed, Arundo donax.</title>
        <authorList>
            <person name="Barrero R.A."/>
            <person name="Guerrero F.D."/>
            <person name="Moolhuijzen P."/>
            <person name="Goolsby J.A."/>
            <person name="Tidwell J."/>
            <person name="Bellgard S.E."/>
            <person name="Bellgard M.I."/>
        </authorList>
    </citation>
    <scope>NUCLEOTIDE SEQUENCE</scope>
    <source>
        <tissue evidence="1">Shoot tissue taken approximately 20 cm above the soil surface</tissue>
    </source>
</reference>
<proteinExistence type="predicted"/>
<sequence>MLAFEPSTGDNLFLELTAESNDLILIGAITFWYAGSSFRAVGMTARASMLHCDGSLTN</sequence>
<dbReference type="AlphaFoldDB" id="A0A0A9F1A2"/>